<reference evidence="9" key="2">
    <citation type="submission" date="2025-08" db="UniProtKB">
        <authorList>
            <consortium name="Ensembl"/>
        </authorList>
    </citation>
    <scope>IDENTIFICATION</scope>
</reference>
<keyword evidence="10" id="KW-1185">Reference proteome</keyword>
<dbReference type="PANTHER" id="PTHR48043:SF161">
    <property type="entry name" value="UDP GLUCURONOSYLTRANSFERASE FAMILY 1 MEMBER A1"/>
    <property type="match status" value="1"/>
</dbReference>
<evidence type="ECO:0000256" key="2">
    <source>
        <dbReference type="ARBA" id="ARBA00009995"/>
    </source>
</evidence>
<dbReference type="Ensembl" id="ENSOMYT00000110516.2">
    <property type="protein sequence ID" value="ENSOMYP00000101901.2"/>
    <property type="gene ID" value="ENSOMYG00000077667.1"/>
</dbReference>
<keyword evidence="5 7" id="KW-0812">Transmembrane</keyword>
<dbReference type="GO" id="GO:0008194">
    <property type="term" value="F:UDP-glycosyltransferase activity"/>
    <property type="evidence" value="ECO:0007669"/>
    <property type="project" value="InterPro"/>
</dbReference>
<keyword evidence="6 7" id="KW-1133">Transmembrane helix</keyword>
<dbReference type="InterPro" id="IPR002213">
    <property type="entry name" value="UDP_glucos_trans"/>
</dbReference>
<dbReference type="GO" id="GO:0015074">
    <property type="term" value="P:DNA integration"/>
    <property type="evidence" value="ECO:0007669"/>
    <property type="project" value="InterPro"/>
</dbReference>
<dbReference type="SUPFAM" id="SSF53756">
    <property type="entry name" value="UDP-Glycosyltransferase/glycogen phosphorylase"/>
    <property type="match status" value="1"/>
</dbReference>
<sequence length="650" mass="72714">MGETSRRTITSAALHQSGLYGRVARQKPLLSKRHTIARLEFAKRHLKTLRPRETRFTGLMKPRLNSGLNAKCHVWRKPGTIPTVKHGDSIMGGGSIMQGLRLGLLILLCCLALFPAPVQGDKVLVMPVDGSHWLSMKLLVKELAARSHEMVVLVPDTSILIQGSDYYRTETFRVPYSKAQLDENVNKLKDAAFIKAPDVMDIFVNVQHLVHFTTMQVKGCEGLLYDEPLMQQLRGEILQLMLTDPFLPCGSIIADSFNSPAVYFLRGIPCGLDEKAAQCPTPPSYVPRFHSGNTDHMDFLGRVKNMLMYSLESYLCTVMFASFDELTSRYLEKDMTYRELLGHGAIWLLRYDYSFEYPKPRMPNMVNIGGINCGTIAPLPAVSLIRVCFRTNNFNCGKRAPLPAVSLIRVCFRTNNFNCGKIAPLPAVSLIRVCFRTNNFNCGKRAPLPAVSLIRVCFRTNNFNCGTRAPLPAVSLIRVCFRTNNFNCGKRAPLPAVSLIRVCFRTNNFNCGKRAPLPAVSLIRVCFRTNNFNCGKRAPLPAVSLIRVCFRTNNFNCGKRAPLPAVSLIRVCFRTNNFNCGKRAPLPAVSLIRVCFRTNNFNCGKRAPLPAVSLIRVCFRTNNFNCGKRAPLPAVSLIRVCFKTNNFNCA</sequence>
<feature type="transmembrane region" description="Helical" evidence="7">
    <location>
        <begin position="99"/>
        <end position="118"/>
    </location>
</feature>
<comment type="similarity">
    <text evidence="2">Belongs to the UDP-glycosyltransferase family.</text>
</comment>
<keyword evidence="4" id="KW-0808">Transferase</keyword>
<evidence type="ECO:0000256" key="1">
    <source>
        <dbReference type="ARBA" id="ARBA00004167"/>
    </source>
</evidence>
<dbReference type="GeneTree" id="ENSGT00940000159677"/>
<reference evidence="9" key="1">
    <citation type="submission" date="2020-07" db="EMBL/GenBank/DDBJ databases">
        <title>A long reads based de novo assembly of the rainbow trout Arlee double haploid line genome.</title>
        <authorList>
            <person name="Gao G."/>
            <person name="Palti Y."/>
        </authorList>
    </citation>
    <scope>NUCLEOTIDE SEQUENCE [LARGE SCALE GENOMIC DNA]</scope>
</reference>
<feature type="domain" description="Transposase Tc1-like" evidence="8">
    <location>
        <begin position="5"/>
        <end position="47"/>
    </location>
</feature>
<accession>A0A8C7V4S9</accession>
<dbReference type="Pfam" id="PF01498">
    <property type="entry name" value="HTH_Tnp_Tc3_2"/>
    <property type="match status" value="1"/>
</dbReference>
<dbReference type="Proteomes" id="UP000694395">
    <property type="component" value="Chromosome 22"/>
</dbReference>
<dbReference type="GO" id="GO:0016020">
    <property type="term" value="C:membrane"/>
    <property type="evidence" value="ECO:0007669"/>
    <property type="project" value="UniProtKB-SubCell"/>
</dbReference>
<dbReference type="InterPro" id="IPR002492">
    <property type="entry name" value="Transposase_Tc1-like"/>
</dbReference>
<evidence type="ECO:0000256" key="4">
    <source>
        <dbReference type="ARBA" id="ARBA00022679"/>
    </source>
</evidence>
<dbReference type="AlphaFoldDB" id="A0A8C7V4S9"/>
<dbReference type="Pfam" id="PF00201">
    <property type="entry name" value="UDPGT"/>
    <property type="match status" value="1"/>
</dbReference>
<dbReference type="GO" id="GO:0006313">
    <property type="term" value="P:DNA transposition"/>
    <property type="evidence" value="ECO:0007669"/>
    <property type="project" value="InterPro"/>
</dbReference>
<comment type="subcellular location">
    <subcellularLocation>
        <location evidence="1">Membrane</location>
        <topology evidence="1">Single-pass membrane protein</topology>
    </subcellularLocation>
</comment>
<evidence type="ECO:0000313" key="10">
    <source>
        <dbReference type="Proteomes" id="UP000694395"/>
    </source>
</evidence>
<name>A0A8C7V4S9_ONCMY</name>
<evidence type="ECO:0000256" key="3">
    <source>
        <dbReference type="ARBA" id="ARBA00022676"/>
    </source>
</evidence>
<dbReference type="InterPro" id="IPR050271">
    <property type="entry name" value="UDP-glycosyltransferase"/>
</dbReference>
<evidence type="ECO:0000313" key="9">
    <source>
        <dbReference type="Ensembl" id="ENSOMYP00000101901.2"/>
    </source>
</evidence>
<evidence type="ECO:0000259" key="8">
    <source>
        <dbReference type="Pfam" id="PF01498"/>
    </source>
</evidence>
<organism evidence="9 10">
    <name type="scientific">Oncorhynchus mykiss</name>
    <name type="common">Rainbow trout</name>
    <name type="synonym">Salmo gairdneri</name>
    <dbReference type="NCBI Taxonomy" id="8022"/>
    <lineage>
        <taxon>Eukaryota</taxon>
        <taxon>Metazoa</taxon>
        <taxon>Chordata</taxon>
        <taxon>Craniata</taxon>
        <taxon>Vertebrata</taxon>
        <taxon>Euteleostomi</taxon>
        <taxon>Actinopterygii</taxon>
        <taxon>Neopterygii</taxon>
        <taxon>Teleostei</taxon>
        <taxon>Protacanthopterygii</taxon>
        <taxon>Salmoniformes</taxon>
        <taxon>Salmonidae</taxon>
        <taxon>Salmoninae</taxon>
        <taxon>Oncorhynchus</taxon>
    </lineage>
</organism>
<dbReference type="GO" id="GO:0003677">
    <property type="term" value="F:DNA binding"/>
    <property type="evidence" value="ECO:0007669"/>
    <property type="project" value="InterPro"/>
</dbReference>
<dbReference type="PANTHER" id="PTHR48043">
    <property type="entry name" value="EG:EG0003.4 PROTEIN-RELATED"/>
    <property type="match status" value="1"/>
</dbReference>
<evidence type="ECO:0000256" key="5">
    <source>
        <dbReference type="ARBA" id="ARBA00022692"/>
    </source>
</evidence>
<keyword evidence="3" id="KW-0328">Glycosyltransferase</keyword>
<evidence type="ECO:0000256" key="7">
    <source>
        <dbReference type="SAM" id="Phobius"/>
    </source>
</evidence>
<dbReference type="FunFam" id="3.40.50.2000:FF:000176">
    <property type="entry name" value="UDP glucuronosyltransferase 1 family, polypeptide A7"/>
    <property type="match status" value="1"/>
</dbReference>
<keyword evidence="7" id="KW-0472">Membrane</keyword>
<protein>
    <recommendedName>
        <fullName evidence="8">Transposase Tc1-like domain-containing protein</fullName>
    </recommendedName>
</protein>
<evidence type="ECO:0000256" key="6">
    <source>
        <dbReference type="ARBA" id="ARBA00022989"/>
    </source>
</evidence>
<proteinExistence type="inferred from homology"/>
<reference evidence="9" key="3">
    <citation type="submission" date="2025-09" db="UniProtKB">
        <authorList>
            <consortium name="Ensembl"/>
        </authorList>
    </citation>
    <scope>IDENTIFICATION</scope>
</reference>